<dbReference type="InterPro" id="IPR013520">
    <property type="entry name" value="Ribonucl_H"/>
</dbReference>
<keyword evidence="1" id="KW-0540">Nuclease</keyword>
<dbReference type="AlphaFoldDB" id="A0A379SDP9"/>
<evidence type="ECO:0000256" key="3">
    <source>
        <dbReference type="ARBA" id="ARBA00022839"/>
    </source>
</evidence>
<evidence type="ECO:0000256" key="1">
    <source>
        <dbReference type="ARBA" id="ARBA00022722"/>
    </source>
</evidence>
<proteinExistence type="predicted"/>
<dbReference type="GO" id="GO:0006259">
    <property type="term" value="P:DNA metabolic process"/>
    <property type="evidence" value="ECO:0007669"/>
    <property type="project" value="UniProtKB-ARBA"/>
</dbReference>
<dbReference type="SMART" id="SM00479">
    <property type="entry name" value="EXOIII"/>
    <property type="match status" value="1"/>
</dbReference>
<dbReference type="SUPFAM" id="SSF53098">
    <property type="entry name" value="Ribonuclease H-like"/>
    <property type="match status" value="1"/>
</dbReference>
<organism evidence="5 6">
    <name type="scientific">Salmonella enterica</name>
    <name type="common">Salmonella choleraesuis</name>
    <dbReference type="NCBI Taxonomy" id="28901"/>
    <lineage>
        <taxon>Bacteria</taxon>
        <taxon>Pseudomonadati</taxon>
        <taxon>Pseudomonadota</taxon>
        <taxon>Gammaproteobacteria</taxon>
        <taxon>Enterobacterales</taxon>
        <taxon>Enterobacteriaceae</taxon>
        <taxon>Salmonella</taxon>
    </lineage>
</organism>
<keyword evidence="3 5" id="KW-0269">Exonuclease</keyword>
<dbReference type="Proteomes" id="UP000254332">
    <property type="component" value="Unassembled WGS sequence"/>
</dbReference>
<evidence type="ECO:0000259" key="4">
    <source>
        <dbReference type="SMART" id="SM00479"/>
    </source>
</evidence>
<dbReference type="CDD" id="cd06127">
    <property type="entry name" value="DEDDh"/>
    <property type="match status" value="1"/>
</dbReference>
<dbReference type="Gene3D" id="3.30.420.10">
    <property type="entry name" value="Ribonuclease H-like superfamily/Ribonuclease H"/>
    <property type="match status" value="1"/>
</dbReference>
<keyword evidence="2" id="KW-0378">Hydrolase</keyword>
<reference evidence="5 6" key="1">
    <citation type="submission" date="2018-06" db="EMBL/GenBank/DDBJ databases">
        <authorList>
            <consortium name="Pathogen Informatics"/>
            <person name="Doyle S."/>
        </authorList>
    </citation>
    <scope>NUCLEOTIDE SEQUENCE [LARGE SCALE GENOMIC DNA]</scope>
    <source>
        <strain evidence="5 6">NCTC10718</strain>
    </source>
</reference>
<protein>
    <submittedName>
        <fullName evidence="5">Exonuclease</fullName>
    </submittedName>
</protein>
<dbReference type="GO" id="GO:0003676">
    <property type="term" value="F:nucleic acid binding"/>
    <property type="evidence" value="ECO:0007669"/>
    <property type="project" value="InterPro"/>
</dbReference>
<dbReference type="EMBL" id="UGWQ01000004">
    <property type="protein sequence ID" value="SUG27709.1"/>
    <property type="molecule type" value="Genomic_DNA"/>
</dbReference>
<gene>
    <name evidence="5" type="ORF">NCTC10718_05037</name>
</gene>
<dbReference type="GO" id="GO:0008408">
    <property type="term" value="F:3'-5' exonuclease activity"/>
    <property type="evidence" value="ECO:0007669"/>
    <property type="project" value="TreeGrafter"/>
</dbReference>
<feature type="domain" description="Exonuclease" evidence="4">
    <location>
        <begin position="4"/>
        <end position="171"/>
    </location>
</feature>
<name>A0A379SDP9_SALER</name>
<evidence type="ECO:0000313" key="5">
    <source>
        <dbReference type="EMBL" id="SUG27709.1"/>
    </source>
</evidence>
<dbReference type="InterPro" id="IPR012337">
    <property type="entry name" value="RNaseH-like_sf"/>
</dbReference>
<evidence type="ECO:0000313" key="6">
    <source>
        <dbReference type="Proteomes" id="UP000254332"/>
    </source>
</evidence>
<dbReference type="PANTHER" id="PTHR30231">
    <property type="entry name" value="DNA POLYMERASE III SUBUNIT EPSILON"/>
    <property type="match status" value="1"/>
</dbReference>
<dbReference type="InterPro" id="IPR036397">
    <property type="entry name" value="RNaseH_sf"/>
</dbReference>
<dbReference type="PANTHER" id="PTHR30231:SF4">
    <property type="entry name" value="PROTEIN NEN2"/>
    <property type="match status" value="1"/>
</dbReference>
<dbReference type="Pfam" id="PF00929">
    <property type="entry name" value="RNase_T"/>
    <property type="match status" value="1"/>
</dbReference>
<sequence length="190" mass="21013">MTWSRVCPDTESTGLSPASDALPEIAIISDTGVPLLNTLICPPDTFKAWPIAQAVHGITPAMIRGKPTLDELAFRIRAAVQDQDVIICNASFDASFPGGLLAGARSVQCCMLARARHVGEWSGWHGDWRLHRLDQAVAAVCFDWSGDKHRALADARACRAVWQYMNDESERRRVDMVRRDRQLIREAGAC</sequence>
<accession>A0A379SDP9</accession>
<evidence type="ECO:0000256" key="2">
    <source>
        <dbReference type="ARBA" id="ARBA00022801"/>
    </source>
</evidence>